<keyword evidence="10" id="KW-0963">Cytoplasm</keyword>
<protein>
    <recommendedName>
        <fullName evidence="4 10">Ribonuclease H</fullName>
        <shortName evidence="10">RNase H</shortName>
        <ecNumber evidence="4 10">3.1.26.4</ecNumber>
    </recommendedName>
</protein>
<dbReference type="OrthoDB" id="7845843at2"/>
<dbReference type="STRING" id="1480694.DC28_14220"/>
<dbReference type="Proteomes" id="UP000029692">
    <property type="component" value="Unassembled WGS sequence"/>
</dbReference>
<reference evidence="12 13" key="1">
    <citation type="submission" date="2014-05" db="EMBL/GenBank/DDBJ databases">
        <title>De novo Genome Sequence of Spirocheata sp.</title>
        <authorList>
            <person name="Shivani Y."/>
            <person name="Subhash Y."/>
            <person name="Tushar L."/>
            <person name="Sasikala C."/>
            <person name="Ramana C.V."/>
        </authorList>
    </citation>
    <scope>NUCLEOTIDE SEQUENCE [LARGE SCALE GENOMIC DNA]</scope>
    <source>
        <strain evidence="12 13">JC230</strain>
    </source>
</reference>
<dbReference type="GO" id="GO:0000287">
    <property type="term" value="F:magnesium ion binding"/>
    <property type="evidence" value="ECO:0007669"/>
    <property type="project" value="UniProtKB-UniRule"/>
</dbReference>
<evidence type="ECO:0000256" key="4">
    <source>
        <dbReference type="ARBA" id="ARBA00012180"/>
    </source>
</evidence>
<organism evidence="12 13">
    <name type="scientific">Spirochaeta lutea</name>
    <dbReference type="NCBI Taxonomy" id="1480694"/>
    <lineage>
        <taxon>Bacteria</taxon>
        <taxon>Pseudomonadati</taxon>
        <taxon>Spirochaetota</taxon>
        <taxon>Spirochaetia</taxon>
        <taxon>Spirochaetales</taxon>
        <taxon>Spirochaetaceae</taxon>
        <taxon>Spirochaeta</taxon>
    </lineage>
</organism>
<dbReference type="eggNOG" id="COG0328">
    <property type="taxonomic scope" value="Bacteria"/>
</dbReference>
<dbReference type="EMBL" id="JNUP01000072">
    <property type="protein sequence ID" value="KGE70664.1"/>
    <property type="molecule type" value="Genomic_DNA"/>
</dbReference>
<feature type="binding site" evidence="10">
    <location>
        <position position="45"/>
    </location>
    <ligand>
        <name>Mg(2+)</name>
        <dbReference type="ChEBI" id="CHEBI:18420"/>
        <label>1</label>
    </ligand>
</feature>
<keyword evidence="5 10" id="KW-0540">Nuclease</keyword>
<feature type="domain" description="RNase H type-1" evidence="11">
    <location>
        <begin position="1"/>
        <end position="143"/>
    </location>
</feature>
<comment type="cofactor">
    <cofactor evidence="10">
        <name>Mg(2+)</name>
        <dbReference type="ChEBI" id="CHEBI:18420"/>
    </cofactor>
    <text evidence="10">Binds 1 Mg(2+) ion per subunit. May bind a second metal ion at a regulatory site, or after substrate binding.</text>
</comment>
<feature type="binding site" evidence="10">
    <location>
        <position position="135"/>
    </location>
    <ligand>
        <name>Mg(2+)</name>
        <dbReference type="ChEBI" id="CHEBI:18420"/>
        <label>2</label>
    </ligand>
</feature>
<keyword evidence="9 10" id="KW-0460">Magnesium</keyword>
<dbReference type="GO" id="GO:0005737">
    <property type="term" value="C:cytoplasm"/>
    <property type="evidence" value="ECO:0007669"/>
    <property type="project" value="UniProtKB-SubCell"/>
</dbReference>
<name>A0A098QSC1_9SPIO</name>
<evidence type="ECO:0000313" key="12">
    <source>
        <dbReference type="EMBL" id="KGE70664.1"/>
    </source>
</evidence>
<dbReference type="GO" id="GO:0043137">
    <property type="term" value="P:DNA replication, removal of RNA primer"/>
    <property type="evidence" value="ECO:0007669"/>
    <property type="project" value="TreeGrafter"/>
</dbReference>
<dbReference type="GO" id="GO:0003676">
    <property type="term" value="F:nucleic acid binding"/>
    <property type="evidence" value="ECO:0007669"/>
    <property type="project" value="InterPro"/>
</dbReference>
<comment type="catalytic activity">
    <reaction evidence="1 10">
        <text>Endonucleolytic cleavage to 5'-phosphomonoester.</text>
        <dbReference type="EC" id="3.1.26.4"/>
    </reaction>
</comment>
<dbReference type="Gene3D" id="3.30.420.10">
    <property type="entry name" value="Ribonuclease H-like superfamily/Ribonuclease H"/>
    <property type="match status" value="1"/>
</dbReference>
<accession>A0A098QSC1</accession>
<evidence type="ECO:0000313" key="13">
    <source>
        <dbReference type="Proteomes" id="UP000029692"/>
    </source>
</evidence>
<comment type="caution">
    <text evidence="12">The sequence shown here is derived from an EMBL/GenBank/DDBJ whole genome shotgun (WGS) entry which is preliminary data.</text>
</comment>
<comment type="subcellular location">
    <subcellularLocation>
        <location evidence="10">Cytoplasm</location>
    </subcellularLocation>
</comment>
<dbReference type="Pfam" id="PF00075">
    <property type="entry name" value="RNase_H"/>
    <property type="match status" value="1"/>
</dbReference>
<evidence type="ECO:0000256" key="8">
    <source>
        <dbReference type="ARBA" id="ARBA00022801"/>
    </source>
</evidence>
<gene>
    <name evidence="10 12" type="primary">rnhA</name>
    <name evidence="12" type="ORF">DC28_14220</name>
</gene>
<proteinExistence type="inferred from homology"/>
<evidence type="ECO:0000256" key="6">
    <source>
        <dbReference type="ARBA" id="ARBA00022723"/>
    </source>
</evidence>
<feature type="binding site" evidence="10">
    <location>
        <position position="7"/>
    </location>
    <ligand>
        <name>Mg(2+)</name>
        <dbReference type="ChEBI" id="CHEBI:18420"/>
        <label>2</label>
    </ligand>
</feature>
<dbReference type="PANTHER" id="PTHR10642">
    <property type="entry name" value="RIBONUCLEASE H1"/>
    <property type="match status" value="1"/>
</dbReference>
<dbReference type="NCBIfam" id="NF001236">
    <property type="entry name" value="PRK00203.1"/>
    <property type="match status" value="1"/>
</dbReference>
<comment type="subunit">
    <text evidence="3 10">Monomer.</text>
</comment>
<feature type="binding site" evidence="10">
    <location>
        <position position="71"/>
    </location>
    <ligand>
        <name>Mg(2+)</name>
        <dbReference type="ChEBI" id="CHEBI:18420"/>
        <label>1</label>
    </ligand>
</feature>
<keyword evidence="13" id="KW-1185">Reference proteome</keyword>
<evidence type="ECO:0000256" key="1">
    <source>
        <dbReference type="ARBA" id="ARBA00000077"/>
    </source>
</evidence>
<evidence type="ECO:0000256" key="10">
    <source>
        <dbReference type="HAMAP-Rule" id="MF_00042"/>
    </source>
</evidence>
<feature type="binding site" evidence="10">
    <location>
        <position position="7"/>
    </location>
    <ligand>
        <name>Mg(2+)</name>
        <dbReference type="ChEBI" id="CHEBI:18420"/>
        <label>1</label>
    </ligand>
</feature>
<dbReference type="InterPro" id="IPR050092">
    <property type="entry name" value="RNase_H"/>
</dbReference>
<dbReference type="AlphaFoldDB" id="A0A098QSC1"/>
<dbReference type="RefSeq" id="WP_037549961.1">
    <property type="nucleotide sequence ID" value="NZ_JNUP01000072.1"/>
</dbReference>
<dbReference type="GO" id="GO:0004523">
    <property type="term" value="F:RNA-DNA hybrid ribonuclease activity"/>
    <property type="evidence" value="ECO:0007669"/>
    <property type="project" value="UniProtKB-UniRule"/>
</dbReference>
<keyword evidence="6 10" id="KW-0479">Metal-binding</keyword>
<evidence type="ECO:0000256" key="7">
    <source>
        <dbReference type="ARBA" id="ARBA00022759"/>
    </source>
</evidence>
<dbReference type="PANTHER" id="PTHR10642:SF26">
    <property type="entry name" value="RIBONUCLEASE H1"/>
    <property type="match status" value="1"/>
</dbReference>
<dbReference type="SUPFAM" id="SSF53098">
    <property type="entry name" value="Ribonuclease H-like"/>
    <property type="match status" value="1"/>
</dbReference>
<dbReference type="InterPro" id="IPR036397">
    <property type="entry name" value="RNaseH_sf"/>
</dbReference>
<dbReference type="PROSITE" id="PS50879">
    <property type="entry name" value="RNASE_H_1"/>
    <property type="match status" value="1"/>
</dbReference>
<comment type="function">
    <text evidence="10">Endonuclease that specifically degrades the RNA of RNA-DNA hybrids.</text>
</comment>
<evidence type="ECO:0000256" key="2">
    <source>
        <dbReference type="ARBA" id="ARBA00005300"/>
    </source>
</evidence>
<dbReference type="HAMAP" id="MF_00042">
    <property type="entry name" value="RNase_H"/>
    <property type="match status" value="1"/>
</dbReference>
<evidence type="ECO:0000256" key="5">
    <source>
        <dbReference type="ARBA" id="ARBA00022722"/>
    </source>
</evidence>
<evidence type="ECO:0000259" key="11">
    <source>
        <dbReference type="PROSITE" id="PS50879"/>
    </source>
</evidence>
<dbReference type="CDD" id="cd09278">
    <property type="entry name" value="RNase_HI_prokaryote_like"/>
    <property type="match status" value="1"/>
</dbReference>
<comment type="similarity">
    <text evidence="2 10">Belongs to the RNase H family.</text>
</comment>
<keyword evidence="7 10" id="KW-0255">Endonuclease</keyword>
<dbReference type="EC" id="3.1.26.4" evidence="4 10"/>
<dbReference type="InterPro" id="IPR002156">
    <property type="entry name" value="RNaseH_domain"/>
</dbReference>
<keyword evidence="8 10" id="KW-0378">Hydrolase</keyword>
<dbReference type="InterPro" id="IPR012337">
    <property type="entry name" value="RNaseH-like_sf"/>
</dbReference>
<sequence>MIEVFSDGGCIGNPGPGGWAYIVSLNNEITENYGAEPQTTNNKMELTAVIEALRFIRAQGKEDSEIIITTDSQYVKNGITTWIHSWKKNGWRTAAKQPVKNRELWEALDALAEGITISWRWVKGHSGNPMNERCDELVHVGINSLK</sequence>
<evidence type="ECO:0000256" key="3">
    <source>
        <dbReference type="ARBA" id="ARBA00011245"/>
    </source>
</evidence>
<evidence type="ECO:0000256" key="9">
    <source>
        <dbReference type="ARBA" id="ARBA00022842"/>
    </source>
</evidence>
<dbReference type="InterPro" id="IPR022892">
    <property type="entry name" value="RNaseHI"/>
</dbReference>